<accession>A0A4Z2GM93</accession>
<keyword evidence="2" id="KW-1185">Reference proteome</keyword>
<protein>
    <submittedName>
        <fullName evidence="1">Uncharacterized protein</fullName>
    </submittedName>
</protein>
<evidence type="ECO:0000313" key="2">
    <source>
        <dbReference type="Proteomes" id="UP000314294"/>
    </source>
</evidence>
<comment type="caution">
    <text evidence="1">The sequence shown here is derived from an EMBL/GenBank/DDBJ whole genome shotgun (WGS) entry which is preliminary data.</text>
</comment>
<dbReference type="Proteomes" id="UP000314294">
    <property type="component" value="Unassembled WGS sequence"/>
</dbReference>
<evidence type="ECO:0000313" key="1">
    <source>
        <dbReference type="EMBL" id="TNN54439.1"/>
    </source>
</evidence>
<sequence length="67" mass="7429">MAVFRVFLTSGVHPLTALRSWQLGVWPGDQRHMLDESQSDADRALIERGAFTAWNTAAGEVIQAKSM</sequence>
<name>A0A4Z2GM93_9TELE</name>
<gene>
    <name evidence="1" type="ORF">EYF80_035348</name>
</gene>
<dbReference type="EMBL" id="SRLO01000484">
    <property type="protein sequence ID" value="TNN54439.1"/>
    <property type="molecule type" value="Genomic_DNA"/>
</dbReference>
<dbReference type="AlphaFoldDB" id="A0A4Z2GM93"/>
<organism evidence="1 2">
    <name type="scientific">Liparis tanakae</name>
    <name type="common">Tanaka's snailfish</name>
    <dbReference type="NCBI Taxonomy" id="230148"/>
    <lineage>
        <taxon>Eukaryota</taxon>
        <taxon>Metazoa</taxon>
        <taxon>Chordata</taxon>
        <taxon>Craniata</taxon>
        <taxon>Vertebrata</taxon>
        <taxon>Euteleostomi</taxon>
        <taxon>Actinopterygii</taxon>
        <taxon>Neopterygii</taxon>
        <taxon>Teleostei</taxon>
        <taxon>Neoteleostei</taxon>
        <taxon>Acanthomorphata</taxon>
        <taxon>Eupercaria</taxon>
        <taxon>Perciformes</taxon>
        <taxon>Cottioidei</taxon>
        <taxon>Cottales</taxon>
        <taxon>Liparidae</taxon>
        <taxon>Liparis</taxon>
    </lineage>
</organism>
<proteinExistence type="predicted"/>
<reference evidence="1 2" key="1">
    <citation type="submission" date="2019-03" db="EMBL/GenBank/DDBJ databases">
        <title>First draft genome of Liparis tanakae, snailfish: a comprehensive survey of snailfish specific genes.</title>
        <authorList>
            <person name="Kim W."/>
            <person name="Song I."/>
            <person name="Jeong J.-H."/>
            <person name="Kim D."/>
            <person name="Kim S."/>
            <person name="Ryu S."/>
            <person name="Song J.Y."/>
            <person name="Lee S.K."/>
        </authorList>
    </citation>
    <scope>NUCLEOTIDE SEQUENCE [LARGE SCALE GENOMIC DNA]</scope>
    <source>
        <tissue evidence="1">Muscle</tissue>
    </source>
</reference>